<dbReference type="EMBL" id="QFFJ01000001">
    <property type="protein sequence ID" value="RBL91122.1"/>
    <property type="molecule type" value="Genomic_DNA"/>
</dbReference>
<dbReference type="Proteomes" id="UP000253410">
    <property type="component" value="Unassembled WGS sequence"/>
</dbReference>
<comment type="caution">
    <text evidence="1">The sequence shown here is derived from an EMBL/GenBank/DDBJ whole genome shotgun (WGS) entry which is preliminary data.</text>
</comment>
<gene>
    <name evidence="1" type="ORF">DF182_00430</name>
</gene>
<keyword evidence="2" id="KW-1185">Reference proteome</keyword>
<dbReference type="InterPro" id="IPR029055">
    <property type="entry name" value="Ntn_hydrolases_N"/>
</dbReference>
<dbReference type="SUPFAM" id="SSF56235">
    <property type="entry name" value="N-terminal nucleophile aminohydrolases (Ntn hydrolases)"/>
    <property type="match status" value="1"/>
</dbReference>
<dbReference type="OrthoDB" id="735421at2"/>
<name>A0A365XXP5_9BACT</name>
<reference evidence="1 2" key="1">
    <citation type="submission" date="2018-05" db="EMBL/GenBank/DDBJ databases">
        <title>Chitinophaga sp. K3CV102501T nov., isolated from isolated from a monsoon evergreen broad-leaved forest soil.</title>
        <authorList>
            <person name="Lv Y."/>
        </authorList>
    </citation>
    <scope>NUCLEOTIDE SEQUENCE [LARGE SCALE GENOMIC DNA]</scope>
    <source>
        <strain evidence="1 2">GDMCC 1.1325</strain>
    </source>
</reference>
<dbReference type="AlphaFoldDB" id="A0A365XXP5"/>
<protein>
    <submittedName>
        <fullName evidence="1">Uncharacterized protein</fullName>
    </submittedName>
</protein>
<accession>A0A365XXP5</accession>
<dbReference type="RefSeq" id="WP_147243297.1">
    <property type="nucleotide sequence ID" value="NZ_QFFJ01000001.1"/>
</dbReference>
<sequence length="379" mass="43103">MTLIAQTSYRKIPTLIGDIVCSHPKGSNIPVPTSLGDIEMYLKELSLKPTEYFQKVYVIKPNLAIGMAGWTGEMEDFLKEFRQQCRFHDNMTFETLMGIIDDYDKEKFANSTLIASLFLKTTDGFEEKTVFYPKHAWITGEYGIFDNVIACGSGKEDFCFQTTQMGSFEITGQDDYLSQAIVSNICILAQFLAAEMSTLHSLKSYWGTGFEMIYFNGECFQKLDGLTYVIFSSQFDDDGNIELLHPRLVLHSQYYQDLLLYSSIKIYNFQEEQDTTYLTFSADRQAHLNDLYIVPPLDLKQEVTEIPADLSFEARKVACGFAIITPDNGVFTPAIFPGNDDIVVEYKENAAVRITIRKELIAKVSRDFKHAFLSSIKDT</sequence>
<evidence type="ECO:0000313" key="2">
    <source>
        <dbReference type="Proteomes" id="UP000253410"/>
    </source>
</evidence>
<proteinExistence type="predicted"/>
<evidence type="ECO:0000313" key="1">
    <source>
        <dbReference type="EMBL" id="RBL91122.1"/>
    </source>
</evidence>
<organism evidence="1 2">
    <name type="scientific">Chitinophaga flava</name>
    <dbReference type="NCBI Taxonomy" id="2259036"/>
    <lineage>
        <taxon>Bacteria</taxon>
        <taxon>Pseudomonadati</taxon>
        <taxon>Bacteroidota</taxon>
        <taxon>Chitinophagia</taxon>
        <taxon>Chitinophagales</taxon>
        <taxon>Chitinophagaceae</taxon>
        <taxon>Chitinophaga</taxon>
    </lineage>
</organism>